<dbReference type="SUPFAM" id="SSF52402">
    <property type="entry name" value="Adenine nucleotide alpha hydrolases-like"/>
    <property type="match status" value="1"/>
</dbReference>
<evidence type="ECO:0000256" key="2">
    <source>
        <dbReference type="ARBA" id="ARBA00022694"/>
    </source>
</evidence>
<gene>
    <name evidence="6 8" type="primary">tilS</name>
    <name evidence="8" type="ORF">EG856_03610</name>
</gene>
<dbReference type="EMBL" id="CP034841">
    <property type="protein sequence ID" value="QBF34975.1"/>
    <property type="molecule type" value="Genomic_DNA"/>
</dbReference>
<evidence type="ECO:0000313" key="9">
    <source>
        <dbReference type="Proteomes" id="UP000289326"/>
    </source>
</evidence>
<comment type="subcellular location">
    <subcellularLocation>
        <location evidence="6">Cytoplasm</location>
    </subcellularLocation>
</comment>
<feature type="domain" description="tRNA(Ile)-lysidine/2-thiocytidine synthase N-terminal" evidence="7">
    <location>
        <begin position="6"/>
        <end position="183"/>
    </location>
</feature>
<dbReference type="KEGG" id="mphi:EG856_03610"/>
<accession>A0A4P6MMU8</accession>
<dbReference type="InterPro" id="IPR012094">
    <property type="entry name" value="tRNA_Ile_lys_synt"/>
</dbReference>
<dbReference type="PANTHER" id="PTHR43033:SF1">
    <property type="entry name" value="TRNA(ILE)-LYSIDINE SYNTHASE-RELATED"/>
    <property type="match status" value="1"/>
</dbReference>
<dbReference type="AlphaFoldDB" id="A0A4P6MMU8"/>
<organism evidence="8 9">
    <name type="scientific">Mycoplasmopsis phocirhinis</name>
    <dbReference type="NCBI Taxonomy" id="142650"/>
    <lineage>
        <taxon>Bacteria</taxon>
        <taxon>Bacillati</taxon>
        <taxon>Mycoplasmatota</taxon>
        <taxon>Mycoplasmoidales</taxon>
        <taxon>Metamycoplasmataceae</taxon>
        <taxon>Mycoplasmopsis</taxon>
    </lineage>
</organism>
<evidence type="ECO:0000256" key="6">
    <source>
        <dbReference type="HAMAP-Rule" id="MF_01161"/>
    </source>
</evidence>
<evidence type="ECO:0000256" key="4">
    <source>
        <dbReference type="ARBA" id="ARBA00022840"/>
    </source>
</evidence>
<dbReference type="Proteomes" id="UP000289326">
    <property type="component" value="Chromosome"/>
</dbReference>
<dbReference type="Gene3D" id="3.40.50.620">
    <property type="entry name" value="HUPs"/>
    <property type="match status" value="1"/>
</dbReference>
<name>A0A4P6MMU8_9BACT</name>
<dbReference type="OrthoDB" id="9807403at2"/>
<keyword evidence="1 6" id="KW-0436">Ligase</keyword>
<evidence type="ECO:0000313" key="8">
    <source>
        <dbReference type="EMBL" id="QBF34975.1"/>
    </source>
</evidence>
<keyword evidence="6" id="KW-0963">Cytoplasm</keyword>
<dbReference type="EC" id="6.3.4.19" evidence="6"/>
<keyword evidence="3 6" id="KW-0547">Nucleotide-binding</keyword>
<dbReference type="Pfam" id="PF01171">
    <property type="entry name" value="ATP_bind_3"/>
    <property type="match status" value="1"/>
</dbReference>
<dbReference type="GO" id="GO:0006400">
    <property type="term" value="P:tRNA modification"/>
    <property type="evidence" value="ECO:0007669"/>
    <property type="project" value="UniProtKB-UniRule"/>
</dbReference>
<reference evidence="8 9" key="1">
    <citation type="submission" date="2019-01" db="EMBL/GenBank/DDBJ databases">
        <title>Complete sequence and annotation of the Mycoplasma phocirhinis strain 852T genome.</title>
        <authorList>
            <person name="Frasca S.Jr."/>
            <person name="Kutish G.F."/>
            <person name="Castellanos Gell J."/>
            <person name="Michaels D.L."/>
            <person name="Brown D.R."/>
        </authorList>
    </citation>
    <scope>NUCLEOTIDE SEQUENCE [LARGE SCALE GENOMIC DNA]</scope>
    <source>
        <strain evidence="8 9">852</strain>
    </source>
</reference>
<dbReference type="InterPro" id="IPR014729">
    <property type="entry name" value="Rossmann-like_a/b/a_fold"/>
</dbReference>
<dbReference type="RefSeq" id="WP_130429752.1">
    <property type="nucleotide sequence ID" value="NZ_CP034841.1"/>
</dbReference>
<keyword evidence="4 6" id="KW-0067">ATP-binding</keyword>
<sequence length="297" mass="35809">MKINKKLIAVSGGPDSMFLLNWCINTYGSQNLIVASVNYKTRTESDSEIELVKKYCSENNVILEVFECFFALNKGNFENWAREQRYEFFKQIYFKYNCDLLILGHHKDDFIETAQMQLESKRFPVFFGIKSTNLLKNMNIYRPFVNKYFKDEILSKVREQNIPFCVDQSNFDIKFKRNQFRKNNSFWTKEQKQDFYLKIIKINDDLNLQNKKIDIEYINWTNTDFSQDFFAKTVHQDRLMYKYIHNFFENIKLSSKKIVSILQWYLSNNRTSTYLLKKDIKIRKKSGKLLNKFFNLK</sequence>
<dbReference type="NCBIfam" id="TIGR02432">
    <property type="entry name" value="lysidine_TilS_N"/>
    <property type="match status" value="1"/>
</dbReference>
<dbReference type="HAMAP" id="MF_01161">
    <property type="entry name" value="tRNA_Ile_lys_synt"/>
    <property type="match status" value="1"/>
</dbReference>
<dbReference type="GO" id="GO:0032267">
    <property type="term" value="F:tRNA(Ile)-lysidine synthase activity"/>
    <property type="evidence" value="ECO:0007669"/>
    <property type="project" value="UniProtKB-EC"/>
</dbReference>
<dbReference type="GO" id="GO:0005737">
    <property type="term" value="C:cytoplasm"/>
    <property type="evidence" value="ECO:0007669"/>
    <property type="project" value="UniProtKB-SubCell"/>
</dbReference>
<comment type="function">
    <text evidence="6">Ligates lysine onto the cytidine present at position 34 of the AUA codon-specific tRNA(Ile) that contains the anticodon CAU, in an ATP-dependent manner. Cytidine is converted to lysidine, thus changing the amino acid specificity of the tRNA from methionine to isoleucine.</text>
</comment>
<evidence type="ECO:0000256" key="1">
    <source>
        <dbReference type="ARBA" id="ARBA00022598"/>
    </source>
</evidence>
<dbReference type="InterPro" id="IPR011063">
    <property type="entry name" value="TilS/TtcA_N"/>
</dbReference>
<dbReference type="InterPro" id="IPR012795">
    <property type="entry name" value="tRNA_Ile_lys_synt_N"/>
</dbReference>
<dbReference type="PANTHER" id="PTHR43033">
    <property type="entry name" value="TRNA(ILE)-LYSIDINE SYNTHASE-RELATED"/>
    <property type="match status" value="1"/>
</dbReference>
<dbReference type="GO" id="GO:0005524">
    <property type="term" value="F:ATP binding"/>
    <property type="evidence" value="ECO:0007669"/>
    <property type="project" value="UniProtKB-UniRule"/>
</dbReference>
<feature type="binding site" evidence="6">
    <location>
        <begin position="11"/>
        <end position="16"/>
    </location>
    <ligand>
        <name>ATP</name>
        <dbReference type="ChEBI" id="CHEBI:30616"/>
    </ligand>
</feature>
<evidence type="ECO:0000256" key="3">
    <source>
        <dbReference type="ARBA" id="ARBA00022741"/>
    </source>
</evidence>
<comment type="domain">
    <text evidence="6">The N-terminal region contains the highly conserved SGGXDS motif, predicted to be a P-loop motif involved in ATP binding.</text>
</comment>
<proteinExistence type="inferred from homology"/>
<protein>
    <recommendedName>
        <fullName evidence="6">tRNA(Ile)-lysidine synthase</fullName>
        <ecNumber evidence="6">6.3.4.19</ecNumber>
    </recommendedName>
    <alternativeName>
        <fullName evidence="6">tRNA(Ile)-2-lysyl-cytidine synthase</fullName>
    </alternativeName>
    <alternativeName>
        <fullName evidence="6">tRNA(Ile)-lysidine synthetase</fullName>
    </alternativeName>
</protein>
<keyword evidence="9" id="KW-1185">Reference proteome</keyword>
<evidence type="ECO:0000259" key="7">
    <source>
        <dbReference type="Pfam" id="PF01171"/>
    </source>
</evidence>
<keyword evidence="2 6" id="KW-0819">tRNA processing</keyword>
<evidence type="ECO:0000256" key="5">
    <source>
        <dbReference type="ARBA" id="ARBA00048539"/>
    </source>
</evidence>
<dbReference type="CDD" id="cd01992">
    <property type="entry name" value="TilS_N"/>
    <property type="match status" value="1"/>
</dbReference>
<comment type="catalytic activity">
    <reaction evidence="5 6">
        <text>cytidine(34) in tRNA(Ile2) + L-lysine + ATP = lysidine(34) in tRNA(Ile2) + AMP + diphosphate + H(+)</text>
        <dbReference type="Rhea" id="RHEA:43744"/>
        <dbReference type="Rhea" id="RHEA-COMP:10625"/>
        <dbReference type="Rhea" id="RHEA-COMP:10670"/>
        <dbReference type="ChEBI" id="CHEBI:15378"/>
        <dbReference type="ChEBI" id="CHEBI:30616"/>
        <dbReference type="ChEBI" id="CHEBI:32551"/>
        <dbReference type="ChEBI" id="CHEBI:33019"/>
        <dbReference type="ChEBI" id="CHEBI:82748"/>
        <dbReference type="ChEBI" id="CHEBI:83665"/>
        <dbReference type="ChEBI" id="CHEBI:456215"/>
        <dbReference type="EC" id="6.3.4.19"/>
    </reaction>
</comment>
<comment type="similarity">
    <text evidence="6">Belongs to the tRNA(Ile)-lysidine synthase family.</text>
</comment>